<keyword evidence="1" id="KW-0472">Membrane</keyword>
<dbReference type="KEGG" id="bwe:BcerKBAB4_1703"/>
<organism evidence="2 3">
    <name type="scientific">Bacillus mycoides (strain KBAB4)</name>
    <name type="common">Bacillus weihenstephanensis</name>
    <dbReference type="NCBI Taxonomy" id="315730"/>
    <lineage>
        <taxon>Bacteria</taxon>
        <taxon>Bacillati</taxon>
        <taxon>Bacillota</taxon>
        <taxon>Bacilli</taxon>
        <taxon>Bacillales</taxon>
        <taxon>Bacillaceae</taxon>
        <taxon>Bacillus</taxon>
        <taxon>Bacillus cereus group</taxon>
    </lineage>
</organism>
<reference evidence="2 3" key="1">
    <citation type="journal article" date="2008" name="Chem. Biol. Interact.">
        <title>Extending the Bacillus cereus group genomics to putative food-borne pathogens of different toxicity.</title>
        <authorList>
            <person name="Lapidus A."/>
            <person name="Goltsman E."/>
            <person name="Auger S."/>
            <person name="Galleron N."/>
            <person name="Segurens B."/>
            <person name="Dossat C."/>
            <person name="Land M.L."/>
            <person name="Broussolle V."/>
            <person name="Brillard J."/>
            <person name="Guinebretiere M.H."/>
            <person name="Sanchis V."/>
            <person name="Nguen-The C."/>
            <person name="Lereclus D."/>
            <person name="Richardson P."/>
            <person name="Wincker P."/>
            <person name="Weissenbach J."/>
            <person name="Ehrlich S.D."/>
            <person name="Sorokin A."/>
        </authorList>
    </citation>
    <scope>NUCLEOTIDE SEQUENCE [LARGE SCALE GENOMIC DNA]</scope>
    <source>
        <strain evidence="2 3">KBAB4</strain>
    </source>
</reference>
<accession>A9VPN0</accession>
<evidence type="ECO:0000313" key="3">
    <source>
        <dbReference type="Proteomes" id="UP000002154"/>
    </source>
</evidence>
<evidence type="ECO:0000313" key="2">
    <source>
        <dbReference type="EMBL" id="ABY42942.1"/>
    </source>
</evidence>
<keyword evidence="1" id="KW-1133">Transmembrane helix</keyword>
<sequence length="38" mass="4540">MLLGGDEMTNKKNRVKNEIVLWTLTAVVLLIVWYFFQR</sequence>
<protein>
    <submittedName>
        <fullName evidence="2">Uncharacterized protein</fullName>
    </submittedName>
</protein>
<dbReference type="Proteomes" id="UP000002154">
    <property type="component" value="Chromosome"/>
</dbReference>
<dbReference type="HOGENOM" id="CLU_3394862_0_0_9"/>
<dbReference type="EMBL" id="CP000903">
    <property type="protein sequence ID" value="ABY42942.1"/>
    <property type="molecule type" value="Genomic_DNA"/>
</dbReference>
<name>A9VPN0_BACMK</name>
<keyword evidence="1" id="KW-0812">Transmembrane</keyword>
<feature type="transmembrane region" description="Helical" evidence="1">
    <location>
        <begin position="19"/>
        <end position="36"/>
    </location>
</feature>
<gene>
    <name evidence="2" type="ordered locus">BcerKBAB4_1703</name>
</gene>
<evidence type="ECO:0000256" key="1">
    <source>
        <dbReference type="SAM" id="Phobius"/>
    </source>
</evidence>
<dbReference type="AlphaFoldDB" id="A9VPN0"/>
<proteinExistence type="predicted"/>